<dbReference type="Pfam" id="PF06983">
    <property type="entry name" value="3-dmu-9_3-mt"/>
    <property type="match status" value="1"/>
</dbReference>
<dbReference type="EMBL" id="BMTD01000013">
    <property type="protein sequence ID" value="GGV09975.1"/>
    <property type="molecule type" value="Genomic_DNA"/>
</dbReference>
<evidence type="ECO:0000313" key="2">
    <source>
        <dbReference type="EMBL" id="GGV09975.1"/>
    </source>
</evidence>
<gene>
    <name evidence="2" type="ORF">GCM10010260_55640</name>
</gene>
<dbReference type="PIRSF" id="PIRSF021700">
    <property type="entry name" value="3_dmu_93_MTrfase"/>
    <property type="match status" value="1"/>
</dbReference>
<dbReference type="SUPFAM" id="SSF54593">
    <property type="entry name" value="Glyoxalase/Bleomycin resistance protein/Dihydroxybiphenyl dioxygenase"/>
    <property type="match status" value="1"/>
</dbReference>
<keyword evidence="3" id="KW-1185">Reference proteome</keyword>
<dbReference type="Gene3D" id="3.30.720.100">
    <property type="match status" value="1"/>
</dbReference>
<dbReference type="CDD" id="cd06588">
    <property type="entry name" value="PhnB_like"/>
    <property type="match status" value="1"/>
</dbReference>
<organism evidence="2 3">
    <name type="scientific">Streptomyces filipinensis</name>
    <dbReference type="NCBI Taxonomy" id="66887"/>
    <lineage>
        <taxon>Bacteria</taxon>
        <taxon>Bacillati</taxon>
        <taxon>Actinomycetota</taxon>
        <taxon>Actinomycetes</taxon>
        <taxon>Kitasatosporales</taxon>
        <taxon>Streptomycetaceae</taxon>
        <taxon>Streptomyces</taxon>
    </lineage>
</organism>
<name>A0A918IH54_9ACTN</name>
<dbReference type="PIRSF" id="PIRSF500687">
    <property type="entry name" value="MTase_demethylubiq_bact"/>
    <property type="match status" value="1"/>
</dbReference>
<protein>
    <submittedName>
        <fullName evidence="2">VOC family protein</fullName>
    </submittedName>
</protein>
<feature type="domain" description="PhnB-like" evidence="1">
    <location>
        <begin position="10"/>
        <end position="135"/>
    </location>
</feature>
<dbReference type="PANTHER" id="PTHR33990">
    <property type="entry name" value="PROTEIN YJDN-RELATED"/>
    <property type="match status" value="1"/>
</dbReference>
<accession>A0A918IH54</accession>
<dbReference type="Gene3D" id="3.30.720.110">
    <property type="match status" value="1"/>
</dbReference>
<comment type="caution">
    <text evidence="2">The sequence shown here is derived from an EMBL/GenBank/DDBJ whole genome shotgun (WGS) entry which is preliminary data.</text>
</comment>
<reference evidence="2" key="1">
    <citation type="journal article" date="2014" name="Int. J. Syst. Evol. Microbiol.">
        <title>Complete genome sequence of Corynebacterium casei LMG S-19264T (=DSM 44701T), isolated from a smear-ripened cheese.</title>
        <authorList>
            <consortium name="US DOE Joint Genome Institute (JGI-PGF)"/>
            <person name="Walter F."/>
            <person name="Albersmeier A."/>
            <person name="Kalinowski J."/>
            <person name="Ruckert C."/>
        </authorList>
    </citation>
    <scope>NUCLEOTIDE SEQUENCE</scope>
    <source>
        <strain evidence="2">JCM 4369</strain>
    </source>
</reference>
<proteinExistence type="predicted"/>
<dbReference type="InterPro" id="IPR027259">
    <property type="entry name" value="MTase_demethylubiq_bac"/>
</dbReference>
<evidence type="ECO:0000259" key="1">
    <source>
        <dbReference type="Pfam" id="PF06983"/>
    </source>
</evidence>
<dbReference type="InterPro" id="IPR009725">
    <property type="entry name" value="3_dmu_93_MTrfase"/>
</dbReference>
<reference evidence="2" key="2">
    <citation type="submission" date="2020-09" db="EMBL/GenBank/DDBJ databases">
        <authorList>
            <person name="Sun Q."/>
            <person name="Ohkuma M."/>
        </authorList>
    </citation>
    <scope>NUCLEOTIDE SEQUENCE</scope>
    <source>
        <strain evidence="2">JCM 4369</strain>
    </source>
</reference>
<dbReference type="PANTHER" id="PTHR33990:SF4">
    <property type="entry name" value="PHNB-LIKE DOMAIN-CONTAINING PROTEIN"/>
    <property type="match status" value="1"/>
</dbReference>
<dbReference type="InterPro" id="IPR029068">
    <property type="entry name" value="Glyas_Bleomycin-R_OHBP_Dase"/>
</dbReference>
<dbReference type="Proteomes" id="UP000618795">
    <property type="component" value="Unassembled WGS sequence"/>
</dbReference>
<evidence type="ECO:0000313" key="3">
    <source>
        <dbReference type="Proteomes" id="UP000618795"/>
    </source>
</evidence>
<dbReference type="AlphaFoldDB" id="A0A918IH54"/>
<sequence>MSGMEITTSQKITPFLMFEGEAEEAMTFYVSLFDDAEVISVTRYGAEGPGREGSVQHATFSLAGQQFMCIDSPAKHDFTFTPAVSLFVQCASEPEIDRLYAALGEGGAALMQLGDYGFSARFGWVNDRFGVSWQLNLPAAAGKGG</sequence>
<dbReference type="InterPro" id="IPR028973">
    <property type="entry name" value="PhnB-like"/>
</dbReference>